<proteinExistence type="predicted"/>
<dbReference type="EMBL" id="JAMZIH010000832">
    <property type="protein sequence ID" value="KAJ1678816.1"/>
    <property type="molecule type" value="Genomic_DNA"/>
</dbReference>
<accession>A0ACC1HRA4</accession>
<evidence type="ECO:0000313" key="1">
    <source>
        <dbReference type="EMBL" id="KAJ1678816.1"/>
    </source>
</evidence>
<name>A0ACC1HRA4_9FUNG</name>
<feature type="non-terminal residue" evidence="1">
    <location>
        <position position="190"/>
    </location>
</feature>
<reference evidence="1" key="1">
    <citation type="submission" date="2022-06" db="EMBL/GenBank/DDBJ databases">
        <title>Phylogenomic reconstructions and comparative analyses of Kickxellomycotina fungi.</title>
        <authorList>
            <person name="Reynolds N.K."/>
            <person name="Stajich J.E."/>
            <person name="Barry K."/>
            <person name="Grigoriev I.V."/>
            <person name="Crous P."/>
            <person name="Smith M.E."/>
        </authorList>
    </citation>
    <scope>NUCLEOTIDE SEQUENCE</scope>
    <source>
        <strain evidence="1">RSA 2271</strain>
    </source>
</reference>
<sequence>MPSTTQPQPQPQSEGLDPGGTGQEQQQPDNALRTLQQSRKQDIMAAILMGQCLPGFAWEPNQDAPLCNQCKREFTLLFRRRHHCRRCGLIFCYSCSLHTAWLAVPLSWASDERHSHFFAGYDNDPLEHLRRIASQPGQLPANSDFRDSSPSEPSSHARLEKLPWSLTLQRVCTPCFEVLKSHPIPAFLPV</sequence>
<dbReference type="Proteomes" id="UP001145114">
    <property type="component" value="Unassembled WGS sequence"/>
</dbReference>
<organism evidence="1 2">
    <name type="scientific">Spiromyces aspiralis</name>
    <dbReference type="NCBI Taxonomy" id="68401"/>
    <lineage>
        <taxon>Eukaryota</taxon>
        <taxon>Fungi</taxon>
        <taxon>Fungi incertae sedis</taxon>
        <taxon>Zoopagomycota</taxon>
        <taxon>Kickxellomycotina</taxon>
        <taxon>Kickxellomycetes</taxon>
        <taxon>Kickxellales</taxon>
        <taxon>Kickxellaceae</taxon>
        <taxon>Spiromyces</taxon>
    </lineage>
</organism>
<protein>
    <submittedName>
        <fullName evidence="1">Uncharacterized protein</fullName>
    </submittedName>
</protein>
<keyword evidence="2" id="KW-1185">Reference proteome</keyword>
<gene>
    <name evidence="1" type="ORF">EV182_003295</name>
</gene>
<comment type="caution">
    <text evidence="1">The sequence shown here is derived from an EMBL/GenBank/DDBJ whole genome shotgun (WGS) entry which is preliminary data.</text>
</comment>
<evidence type="ECO:0000313" key="2">
    <source>
        <dbReference type="Proteomes" id="UP001145114"/>
    </source>
</evidence>